<dbReference type="PANTHER" id="PTHR15503:SF22">
    <property type="entry name" value="TRANSPOSON TY3-I GAG POLYPROTEIN"/>
    <property type="match status" value="1"/>
</dbReference>
<evidence type="ECO:0000256" key="1">
    <source>
        <dbReference type="ARBA" id="ARBA00022664"/>
    </source>
</evidence>
<evidence type="ECO:0000313" key="6">
    <source>
        <dbReference type="Proteomes" id="UP000242287"/>
    </source>
</evidence>
<dbReference type="PROSITE" id="PS50158">
    <property type="entry name" value="ZF_CCHC"/>
    <property type="match status" value="1"/>
</dbReference>
<protein>
    <recommendedName>
        <fullName evidence="4">CCHC-type domain-containing protein</fullName>
    </recommendedName>
</protein>
<evidence type="ECO:0000313" key="5">
    <source>
        <dbReference type="EMBL" id="PFH44869.1"/>
    </source>
</evidence>
<dbReference type="GO" id="GO:0008270">
    <property type="term" value="F:zinc ion binding"/>
    <property type="evidence" value="ECO:0007669"/>
    <property type="project" value="UniProtKB-KW"/>
</dbReference>
<dbReference type="InterPro" id="IPR036875">
    <property type="entry name" value="Znf_CCHC_sf"/>
</dbReference>
<dbReference type="GO" id="GO:0003676">
    <property type="term" value="F:nucleic acid binding"/>
    <property type="evidence" value="ECO:0007669"/>
    <property type="project" value="InterPro"/>
</dbReference>
<feature type="compositionally biased region" description="Polar residues" evidence="3">
    <location>
        <begin position="240"/>
        <end position="252"/>
    </location>
</feature>
<dbReference type="EMBL" id="KZ302759">
    <property type="protein sequence ID" value="PFH44869.1"/>
    <property type="molecule type" value="Genomic_DNA"/>
</dbReference>
<proteinExistence type="predicted"/>
<dbReference type="InterPro" id="IPR001878">
    <property type="entry name" value="Znf_CCHC"/>
</dbReference>
<dbReference type="OrthoDB" id="8026949at2759"/>
<accession>A0A2A9N659</accession>
<evidence type="ECO:0000256" key="2">
    <source>
        <dbReference type="PROSITE-ProRule" id="PRU00047"/>
    </source>
</evidence>
<evidence type="ECO:0000259" key="4">
    <source>
        <dbReference type="PROSITE" id="PS50158"/>
    </source>
</evidence>
<dbReference type="PANTHER" id="PTHR15503">
    <property type="entry name" value="LDOC1 RELATED"/>
    <property type="match status" value="1"/>
</dbReference>
<feature type="region of interest" description="Disordered" evidence="3">
    <location>
        <begin position="232"/>
        <end position="275"/>
    </location>
</feature>
<keyword evidence="1" id="KW-0507">mRNA processing</keyword>
<dbReference type="InterPro" id="IPR032567">
    <property type="entry name" value="RTL1-rel"/>
</dbReference>
<keyword evidence="2" id="KW-0863">Zinc-finger</keyword>
<dbReference type="GO" id="GO:0006397">
    <property type="term" value="P:mRNA processing"/>
    <property type="evidence" value="ECO:0007669"/>
    <property type="project" value="UniProtKB-KW"/>
</dbReference>
<feature type="compositionally biased region" description="Low complexity" evidence="3">
    <location>
        <begin position="335"/>
        <end position="354"/>
    </location>
</feature>
<dbReference type="Pfam" id="PF00098">
    <property type="entry name" value="zf-CCHC"/>
    <property type="match status" value="1"/>
</dbReference>
<feature type="region of interest" description="Disordered" evidence="3">
    <location>
        <begin position="326"/>
        <end position="354"/>
    </location>
</feature>
<gene>
    <name evidence="5" type="ORF">AMATHDRAFT_165511</name>
</gene>
<feature type="domain" description="CCHC-type" evidence="4">
    <location>
        <begin position="281"/>
        <end position="297"/>
    </location>
</feature>
<name>A0A2A9N659_9AGAR</name>
<dbReference type="Gene3D" id="4.10.60.10">
    <property type="entry name" value="Zinc finger, CCHC-type"/>
    <property type="match status" value="1"/>
</dbReference>
<sequence>MIQIQQLVNSIVTLQNTVQQQSAIIQQLQNQAPVGQPGATTRGLKMATPPFYDGSMATCEAFINACRIYIATKPREFGDITAKVMWILSYMQTGMAQQFRDAFLVYMQSEEYRTEFLQAAHGTDPIEILYRNIYQAFGDPNKQATAILELTTMKQGTKSAEEHVQCFKQAYSRSGYQETAGIHELKRSLNTPLLDKCMSVPELPTTLDKWYELVIRLDRQWRQAVAEKKVFAARSGKGESGSNTSNKVNQPSQPNRQPVRPPIPPADPNAMDVDRARSQKRCYNCRQAGHFARNCPQPRQTQTRLVDAWNSSTDTEREEMQRMMGVSNVDAAQVGSSAQSTTGTSSQTGFRSTQ</sequence>
<keyword evidence="6" id="KW-1185">Reference proteome</keyword>
<reference evidence="5 6" key="1">
    <citation type="submission" date="2014-02" db="EMBL/GenBank/DDBJ databases">
        <title>Transposable element dynamics among asymbiotic and ectomycorrhizal Amanita fungi.</title>
        <authorList>
            <consortium name="DOE Joint Genome Institute"/>
            <person name="Hess J."/>
            <person name="Skrede I."/>
            <person name="Wolfe B."/>
            <person name="LaButti K."/>
            <person name="Ohm R.A."/>
            <person name="Grigoriev I.V."/>
            <person name="Pringle A."/>
        </authorList>
    </citation>
    <scope>NUCLEOTIDE SEQUENCE [LARGE SCALE GENOMIC DNA]</scope>
    <source>
        <strain evidence="5 6">SKay4041</strain>
    </source>
</reference>
<keyword evidence="2" id="KW-0862">Zinc</keyword>
<keyword evidence="2" id="KW-0479">Metal-binding</keyword>
<dbReference type="Proteomes" id="UP000242287">
    <property type="component" value="Unassembled WGS sequence"/>
</dbReference>
<evidence type="ECO:0000256" key="3">
    <source>
        <dbReference type="SAM" id="MobiDB-lite"/>
    </source>
</evidence>
<organism evidence="5 6">
    <name type="scientific">Amanita thiersii Skay4041</name>
    <dbReference type="NCBI Taxonomy" id="703135"/>
    <lineage>
        <taxon>Eukaryota</taxon>
        <taxon>Fungi</taxon>
        <taxon>Dikarya</taxon>
        <taxon>Basidiomycota</taxon>
        <taxon>Agaricomycotina</taxon>
        <taxon>Agaricomycetes</taxon>
        <taxon>Agaricomycetidae</taxon>
        <taxon>Agaricales</taxon>
        <taxon>Pluteineae</taxon>
        <taxon>Amanitaceae</taxon>
        <taxon>Amanita</taxon>
    </lineage>
</organism>
<dbReference type="AlphaFoldDB" id="A0A2A9N659"/>
<dbReference type="SMART" id="SM00343">
    <property type="entry name" value="ZnF_C2HC"/>
    <property type="match status" value="1"/>
</dbReference>
<dbReference type="STRING" id="703135.A0A2A9N659"/>
<dbReference type="SUPFAM" id="SSF57756">
    <property type="entry name" value="Retrovirus zinc finger-like domains"/>
    <property type="match status" value="1"/>
</dbReference>